<dbReference type="Gene3D" id="6.10.280.50">
    <property type="match status" value="1"/>
</dbReference>
<dbReference type="AlphaFoldDB" id="A0A846MX68"/>
<organism evidence="1 2">
    <name type="scientific">Rhizomicrobium palustre</name>
    <dbReference type="NCBI Taxonomy" id="189966"/>
    <lineage>
        <taxon>Bacteria</taxon>
        <taxon>Pseudomonadati</taxon>
        <taxon>Pseudomonadota</taxon>
        <taxon>Alphaproteobacteria</taxon>
        <taxon>Micropepsales</taxon>
        <taxon>Micropepsaceae</taxon>
        <taxon>Rhizomicrobium</taxon>
    </lineage>
</organism>
<evidence type="ECO:0008006" key="3">
    <source>
        <dbReference type="Google" id="ProtNLM"/>
    </source>
</evidence>
<reference evidence="1 2" key="1">
    <citation type="submission" date="2020-03" db="EMBL/GenBank/DDBJ databases">
        <title>Genomic Encyclopedia of Type Strains, Phase IV (KMG-IV): sequencing the most valuable type-strain genomes for metagenomic binning, comparative biology and taxonomic classification.</title>
        <authorList>
            <person name="Goeker M."/>
        </authorList>
    </citation>
    <scope>NUCLEOTIDE SEQUENCE [LARGE SCALE GENOMIC DNA]</scope>
    <source>
        <strain evidence="1 2">DSM 19867</strain>
    </source>
</reference>
<gene>
    <name evidence="1" type="ORF">FHS83_001157</name>
</gene>
<dbReference type="Proteomes" id="UP000570514">
    <property type="component" value="Unassembled WGS sequence"/>
</dbReference>
<dbReference type="EMBL" id="JAASRM010000001">
    <property type="protein sequence ID" value="NIK87839.1"/>
    <property type="molecule type" value="Genomic_DNA"/>
</dbReference>
<dbReference type="InterPro" id="IPR038444">
    <property type="entry name" value="DUF465_sf"/>
</dbReference>
<evidence type="ECO:0000313" key="2">
    <source>
        <dbReference type="Proteomes" id="UP000570514"/>
    </source>
</evidence>
<dbReference type="RefSeq" id="WP_167081778.1">
    <property type="nucleotide sequence ID" value="NZ_BAAADC010000001.1"/>
</dbReference>
<sequence length="57" mass="6871">MALQGHIQELSEKHKKLEELITYEMAHPDWNEHRVAALKKQKLRIKDELERLRSDVH</sequence>
<dbReference type="Pfam" id="PF04325">
    <property type="entry name" value="DUF465"/>
    <property type="match status" value="1"/>
</dbReference>
<accession>A0A846MX68</accession>
<name>A0A846MX68_9PROT</name>
<protein>
    <recommendedName>
        <fullName evidence="3">DUF465 domain-containing protein</fullName>
    </recommendedName>
</protein>
<dbReference type="InterPro" id="IPR007420">
    <property type="entry name" value="DUF465"/>
</dbReference>
<evidence type="ECO:0000313" key="1">
    <source>
        <dbReference type="EMBL" id="NIK87839.1"/>
    </source>
</evidence>
<proteinExistence type="predicted"/>
<keyword evidence="2" id="KW-1185">Reference proteome</keyword>
<comment type="caution">
    <text evidence="1">The sequence shown here is derived from an EMBL/GenBank/DDBJ whole genome shotgun (WGS) entry which is preliminary data.</text>
</comment>